<accession>A0A5B1M7J0</accession>
<dbReference type="RefSeq" id="WP_149748847.1">
    <property type="nucleotide sequence ID" value="NZ_VUJW01000001.1"/>
</dbReference>
<evidence type="ECO:0000256" key="3">
    <source>
        <dbReference type="ARBA" id="ARBA00022989"/>
    </source>
</evidence>
<feature type="transmembrane region" description="Helical" evidence="5">
    <location>
        <begin position="383"/>
        <end position="401"/>
    </location>
</feature>
<feature type="domain" description="Amino acid permease/ SLC12A" evidence="6">
    <location>
        <begin position="16"/>
        <end position="411"/>
    </location>
</feature>
<dbReference type="Proteomes" id="UP000324351">
    <property type="component" value="Unassembled WGS sequence"/>
</dbReference>
<dbReference type="Gene3D" id="1.20.1740.10">
    <property type="entry name" value="Amino acid/polyamine transporter I"/>
    <property type="match status" value="1"/>
</dbReference>
<proteinExistence type="predicted"/>
<reference evidence="7 8" key="1">
    <citation type="submission" date="2019-09" db="EMBL/GenBank/DDBJ databases">
        <title>Nocardioides panacisoli sp. nov., isolated from the soil of a ginseng field.</title>
        <authorList>
            <person name="Cho C."/>
        </authorList>
    </citation>
    <scope>NUCLEOTIDE SEQUENCE [LARGE SCALE GENOMIC DNA]</scope>
    <source>
        <strain evidence="7 8">BN140041</strain>
    </source>
</reference>
<dbReference type="InterPro" id="IPR050367">
    <property type="entry name" value="APC_superfamily"/>
</dbReference>
<comment type="caution">
    <text evidence="7">The sequence shown here is derived from an EMBL/GenBank/DDBJ whole genome shotgun (WGS) entry which is preliminary data.</text>
</comment>
<evidence type="ECO:0000313" key="8">
    <source>
        <dbReference type="Proteomes" id="UP000324351"/>
    </source>
</evidence>
<feature type="transmembrane region" description="Helical" evidence="5">
    <location>
        <begin position="407"/>
        <end position="425"/>
    </location>
</feature>
<dbReference type="Pfam" id="PF00324">
    <property type="entry name" value="AA_permease"/>
    <property type="match status" value="1"/>
</dbReference>
<feature type="transmembrane region" description="Helical" evidence="5">
    <location>
        <begin position="48"/>
        <end position="67"/>
    </location>
</feature>
<gene>
    <name evidence="7" type="ORF">F0U47_03270</name>
</gene>
<keyword evidence="4 5" id="KW-0472">Membrane</keyword>
<evidence type="ECO:0000313" key="7">
    <source>
        <dbReference type="EMBL" id="KAA1429225.1"/>
    </source>
</evidence>
<keyword evidence="3 5" id="KW-1133">Transmembrane helix</keyword>
<feature type="transmembrane region" description="Helical" evidence="5">
    <location>
        <begin position="149"/>
        <end position="168"/>
    </location>
</feature>
<dbReference type="InterPro" id="IPR004841">
    <property type="entry name" value="AA-permease/SLC12A_dom"/>
</dbReference>
<feature type="transmembrane region" description="Helical" evidence="5">
    <location>
        <begin position="188"/>
        <end position="207"/>
    </location>
</feature>
<feature type="transmembrane region" description="Helical" evidence="5">
    <location>
        <begin position="323"/>
        <end position="343"/>
    </location>
</feature>
<organism evidence="7 8">
    <name type="scientific">Nocardioides antri</name>
    <dbReference type="NCBI Taxonomy" id="2607659"/>
    <lineage>
        <taxon>Bacteria</taxon>
        <taxon>Bacillati</taxon>
        <taxon>Actinomycetota</taxon>
        <taxon>Actinomycetes</taxon>
        <taxon>Propionibacteriales</taxon>
        <taxon>Nocardioidaceae</taxon>
        <taxon>Nocardioides</taxon>
    </lineage>
</organism>
<dbReference type="AlphaFoldDB" id="A0A5B1M7J0"/>
<feature type="transmembrane region" description="Helical" evidence="5">
    <location>
        <begin position="270"/>
        <end position="303"/>
    </location>
</feature>
<dbReference type="GO" id="GO:0016020">
    <property type="term" value="C:membrane"/>
    <property type="evidence" value="ECO:0007669"/>
    <property type="project" value="UniProtKB-SubCell"/>
</dbReference>
<name>A0A5B1M7J0_9ACTN</name>
<feature type="transmembrane region" description="Helical" evidence="5">
    <location>
        <begin position="16"/>
        <end position="36"/>
    </location>
</feature>
<evidence type="ECO:0000256" key="4">
    <source>
        <dbReference type="ARBA" id="ARBA00023136"/>
    </source>
</evidence>
<dbReference type="PANTHER" id="PTHR42770:SF8">
    <property type="entry name" value="PUTRESCINE IMPORTER PUUP"/>
    <property type="match status" value="1"/>
</dbReference>
<evidence type="ECO:0000256" key="1">
    <source>
        <dbReference type="ARBA" id="ARBA00004141"/>
    </source>
</evidence>
<evidence type="ECO:0000256" key="5">
    <source>
        <dbReference type="SAM" id="Phobius"/>
    </source>
</evidence>
<reference evidence="7 8" key="2">
    <citation type="submission" date="2019-09" db="EMBL/GenBank/DDBJ databases">
        <authorList>
            <person name="Jin C."/>
        </authorList>
    </citation>
    <scope>NUCLEOTIDE SEQUENCE [LARGE SCALE GENOMIC DNA]</scope>
    <source>
        <strain evidence="7 8">BN140041</strain>
    </source>
</reference>
<feature type="transmembrane region" description="Helical" evidence="5">
    <location>
        <begin position="120"/>
        <end position="142"/>
    </location>
</feature>
<dbReference type="PIRSF" id="PIRSF006060">
    <property type="entry name" value="AA_transporter"/>
    <property type="match status" value="1"/>
</dbReference>
<feature type="transmembrane region" description="Helical" evidence="5">
    <location>
        <begin position="87"/>
        <end position="114"/>
    </location>
</feature>
<feature type="transmembrane region" description="Helical" evidence="5">
    <location>
        <begin position="227"/>
        <end position="250"/>
    </location>
</feature>
<dbReference type="PANTHER" id="PTHR42770">
    <property type="entry name" value="AMINO ACID TRANSPORTER-RELATED"/>
    <property type="match status" value="1"/>
</dbReference>
<sequence length="452" mass="47976">MNPTDRFQRVLGTPELILFGLAYMVPLTVFTTYGVVTDATGGHLPGAYVLTLAAMLFTAYSYGRMVVAHPYAGSAYTYTQKTFGSHVGFLAGWSLLLDYVFLPMLNYLVIGIFLEAAWPAVPAWVWIVVSIVVVTTLNVLGIKMVSRMNLVLVGAQAAFIVVFVASAFAHLADSGTPSLTAPFFGDGASLSSLAGGAAILCLSFLGFDAISTLSEEANDARRSIPRAIMLVTLYGGLLFIALAWVGHLVFPDLTQFTSVDAAATDVMRRAGGAFLVSFFTAAYVAGCFASAMASQASVARILFAMGRDGVLPRAVFGRLNTRFRTPATGVVIVGAVSLTALVITLELAAAMISFGALVAFSIVNLAVIKHYLVDDGDRSTGSLLRHGLVPLVGFVLCAWLWTSLTATTFTVGLTWLAVGLVYLLVLTRGLTRRPPALDLTEDDVEPDLVSQA</sequence>
<protein>
    <submittedName>
        <fullName evidence="7">APC family permease</fullName>
    </submittedName>
</protein>
<feature type="transmembrane region" description="Helical" evidence="5">
    <location>
        <begin position="349"/>
        <end position="371"/>
    </location>
</feature>
<comment type="subcellular location">
    <subcellularLocation>
        <location evidence="1">Membrane</location>
        <topology evidence="1">Multi-pass membrane protein</topology>
    </subcellularLocation>
</comment>
<evidence type="ECO:0000256" key="2">
    <source>
        <dbReference type="ARBA" id="ARBA00022692"/>
    </source>
</evidence>
<evidence type="ECO:0000259" key="6">
    <source>
        <dbReference type="Pfam" id="PF00324"/>
    </source>
</evidence>
<dbReference type="EMBL" id="VUJW01000001">
    <property type="protein sequence ID" value="KAA1429225.1"/>
    <property type="molecule type" value="Genomic_DNA"/>
</dbReference>
<keyword evidence="8" id="KW-1185">Reference proteome</keyword>
<dbReference type="GO" id="GO:0055085">
    <property type="term" value="P:transmembrane transport"/>
    <property type="evidence" value="ECO:0007669"/>
    <property type="project" value="InterPro"/>
</dbReference>
<keyword evidence="2 5" id="KW-0812">Transmembrane</keyword>